<reference evidence="1 2" key="1">
    <citation type="submission" date="2019-08" db="EMBL/GenBank/DDBJ databases">
        <title>Deep-cultivation of Planctomycetes and their phenomic and genomic characterization uncovers novel biology.</title>
        <authorList>
            <person name="Wiegand S."/>
            <person name="Jogler M."/>
            <person name="Boedeker C."/>
            <person name="Pinto D."/>
            <person name="Vollmers J."/>
            <person name="Rivas-Marin E."/>
            <person name="Kohn T."/>
            <person name="Peeters S.H."/>
            <person name="Heuer A."/>
            <person name="Rast P."/>
            <person name="Oberbeckmann S."/>
            <person name="Bunk B."/>
            <person name="Jeske O."/>
            <person name="Meyerdierks A."/>
            <person name="Storesund J.E."/>
            <person name="Kallscheuer N."/>
            <person name="Luecker S."/>
            <person name="Lage O.M."/>
            <person name="Pohl T."/>
            <person name="Merkel B.J."/>
            <person name="Hornburger P."/>
            <person name="Mueller R.-W."/>
            <person name="Bruemmer F."/>
            <person name="Labrenz M."/>
            <person name="Spormann A.M."/>
            <person name="Op den Camp H."/>
            <person name="Overmann J."/>
            <person name="Amann R."/>
            <person name="Jetten M.S.M."/>
            <person name="Mascher T."/>
            <person name="Medema M.H."/>
            <person name="Devos D.P."/>
            <person name="Kaster A.-K."/>
            <person name="Ovreas L."/>
            <person name="Rohde M."/>
            <person name="Galperin M.Y."/>
            <person name="Jogler C."/>
        </authorList>
    </citation>
    <scope>NUCLEOTIDE SEQUENCE [LARGE SCALE GENOMIC DNA]</scope>
    <source>
        <strain evidence="1 2">OJF2</strain>
    </source>
</reference>
<sequence length="143" mass="15196" precursor="true">MIQRIRRTRRSFLSLVCAGPAAILTGCGGPRHAEAIPADQQGLRELAAAYRDFFHKNRRAPKGARELRGKGPGQGLPNALDLLNSGELVVAWGSPPADDGGDTILAFSKAAPERGGPVLMQDCRTIRPLTAEEFAATPRAAAK</sequence>
<dbReference type="AlphaFoldDB" id="A0A5B9VXL2"/>
<proteinExistence type="predicted"/>
<accession>A0A5B9VXL2</accession>
<dbReference type="PROSITE" id="PS51318">
    <property type="entry name" value="TAT"/>
    <property type="match status" value="1"/>
</dbReference>
<name>A0A5B9VXL2_9BACT</name>
<keyword evidence="2" id="KW-1185">Reference proteome</keyword>
<protein>
    <submittedName>
        <fullName evidence="1">Uncharacterized protein</fullName>
    </submittedName>
</protein>
<organism evidence="1 2">
    <name type="scientific">Aquisphaera giovannonii</name>
    <dbReference type="NCBI Taxonomy" id="406548"/>
    <lineage>
        <taxon>Bacteria</taxon>
        <taxon>Pseudomonadati</taxon>
        <taxon>Planctomycetota</taxon>
        <taxon>Planctomycetia</taxon>
        <taxon>Isosphaerales</taxon>
        <taxon>Isosphaeraceae</taxon>
        <taxon>Aquisphaera</taxon>
    </lineage>
</organism>
<dbReference type="EMBL" id="CP042997">
    <property type="protein sequence ID" value="QEH32515.1"/>
    <property type="molecule type" value="Genomic_DNA"/>
</dbReference>
<dbReference type="KEGG" id="agv:OJF2_09920"/>
<evidence type="ECO:0000313" key="2">
    <source>
        <dbReference type="Proteomes" id="UP000324233"/>
    </source>
</evidence>
<evidence type="ECO:0000313" key="1">
    <source>
        <dbReference type="EMBL" id="QEH32515.1"/>
    </source>
</evidence>
<dbReference type="InterPro" id="IPR006311">
    <property type="entry name" value="TAT_signal"/>
</dbReference>
<dbReference type="PROSITE" id="PS51257">
    <property type="entry name" value="PROKAR_LIPOPROTEIN"/>
    <property type="match status" value="1"/>
</dbReference>
<gene>
    <name evidence="1" type="ORF">OJF2_09920</name>
</gene>
<dbReference type="RefSeq" id="WP_148591765.1">
    <property type="nucleotide sequence ID" value="NZ_CP042997.1"/>
</dbReference>
<dbReference type="Proteomes" id="UP000324233">
    <property type="component" value="Chromosome"/>
</dbReference>